<dbReference type="InterPro" id="IPR021136">
    <property type="entry name" value="Flagellar_hook_control-like_C"/>
</dbReference>
<organism evidence="3 4">
    <name type="scientific">Allopusillimonas soli</name>
    <dbReference type="NCBI Taxonomy" id="659016"/>
    <lineage>
        <taxon>Bacteria</taxon>
        <taxon>Pseudomonadati</taxon>
        <taxon>Pseudomonadota</taxon>
        <taxon>Betaproteobacteria</taxon>
        <taxon>Burkholderiales</taxon>
        <taxon>Alcaligenaceae</taxon>
        <taxon>Allopusillimonas</taxon>
    </lineage>
</organism>
<dbReference type="AlphaFoldDB" id="A0A853FA93"/>
<comment type="caution">
    <text evidence="3">The sequence shown here is derived from an EMBL/GenBank/DDBJ whole genome shotgun (WGS) entry which is preliminary data.</text>
</comment>
<evidence type="ECO:0000259" key="2">
    <source>
        <dbReference type="Pfam" id="PF02120"/>
    </source>
</evidence>
<dbReference type="EMBL" id="JACCEW010000001">
    <property type="protein sequence ID" value="NYT35501.1"/>
    <property type="molecule type" value="Genomic_DNA"/>
</dbReference>
<feature type="domain" description="Flagellar hook-length control protein-like C-terminal" evidence="2">
    <location>
        <begin position="287"/>
        <end position="359"/>
    </location>
</feature>
<dbReference type="Proteomes" id="UP000580517">
    <property type="component" value="Unassembled WGS sequence"/>
</dbReference>
<sequence>MTAGPSGLGTLLVQRLDAMLGTTLSQQMNLANGARPDAVRQPAQSESTPPGRNEIRRHPQEAVDQIQGRQQPSRDARSLDLQRTGPGDQAPLRMPSATSSAATPSAPTTLGAAARIILALLTRFPESAAAVQRSQPLLRPADQGFSQPERISTPGPQGRAEPVSTSPSRMQAMAPSGADAPLREAFAAALSRALKHSGLFYESHLALLAQGKADIAQLRQEPQGQQAVRNPGTGGVQDMPLPVQHLVRQQLEALANQTFAWQGLAWPGVPLSWTLQRHTDTPAHEAARSDHWHTALDLALPELGAIQIRLILRGDSLDVSLQADQSATLLGRHASTLRAHCAELGLTVGRLSIKRGAAHESA</sequence>
<evidence type="ECO:0000313" key="4">
    <source>
        <dbReference type="Proteomes" id="UP000580517"/>
    </source>
</evidence>
<reference evidence="3 4" key="1">
    <citation type="submission" date="2020-07" db="EMBL/GenBank/DDBJ databases">
        <title>Taxonomic revisions and descriptions of new bacterial species based on genomic comparisons in the high-G+C-content subgroup of the family Alcaligenaceae.</title>
        <authorList>
            <person name="Szabo A."/>
            <person name="Felfoldi T."/>
        </authorList>
    </citation>
    <scope>NUCLEOTIDE SEQUENCE [LARGE SCALE GENOMIC DNA]</scope>
    <source>
        <strain evidence="3 4">DSM 25264</strain>
    </source>
</reference>
<feature type="region of interest" description="Disordered" evidence="1">
    <location>
        <begin position="133"/>
        <end position="175"/>
    </location>
</feature>
<evidence type="ECO:0000256" key="1">
    <source>
        <dbReference type="SAM" id="MobiDB-lite"/>
    </source>
</evidence>
<gene>
    <name evidence="3" type="ORF">H0A68_01340</name>
</gene>
<dbReference type="RefSeq" id="WP_129967375.1">
    <property type="nucleotide sequence ID" value="NZ_JACCEW010000001.1"/>
</dbReference>
<protein>
    <submittedName>
        <fullName evidence="3">Flagellar hook-length control protein FliK</fullName>
    </submittedName>
</protein>
<dbReference type="Pfam" id="PF02120">
    <property type="entry name" value="Flg_hook"/>
    <property type="match status" value="1"/>
</dbReference>
<feature type="region of interest" description="Disordered" evidence="1">
    <location>
        <begin position="33"/>
        <end position="106"/>
    </location>
</feature>
<accession>A0A853FA93</accession>
<dbReference type="OrthoDB" id="5296742at2"/>
<keyword evidence="4" id="KW-1185">Reference proteome</keyword>
<dbReference type="InterPro" id="IPR038610">
    <property type="entry name" value="FliK-like_C_sf"/>
</dbReference>
<proteinExistence type="predicted"/>
<evidence type="ECO:0000313" key="3">
    <source>
        <dbReference type="EMBL" id="NYT35501.1"/>
    </source>
</evidence>
<name>A0A853FA93_9BURK</name>
<keyword evidence="3" id="KW-0282">Flagellum</keyword>
<feature type="compositionally biased region" description="Low complexity" evidence="1">
    <location>
        <begin position="95"/>
        <end position="106"/>
    </location>
</feature>
<dbReference type="Gene3D" id="3.30.750.140">
    <property type="match status" value="1"/>
</dbReference>
<keyword evidence="3" id="KW-0969">Cilium</keyword>
<keyword evidence="3" id="KW-0966">Cell projection</keyword>